<evidence type="ECO:0000256" key="5">
    <source>
        <dbReference type="SAM" id="MobiDB-lite"/>
    </source>
</evidence>
<dbReference type="InterPro" id="IPR036652">
    <property type="entry name" value="YjeF_N_dom_sf"/>
</dbReference>
<evidence type="ECO:0000256" key="4">
    <source>
        <dbReference type="ARBA" id="ARBA00022490"/>
    </source>
</evidence>
<evidence type="ECO:0000313" key="9">
    <source>
        <dbReference type="RefSeq" id="XP_022240294.1"/>
    </source>
</evidence>
<dbReference type="Proteomes" id="UP000694941">
    <property type="component" value="Unplaced"/>
</dbReference>
<reference evidence="9 10" key="1">
    <citation type="submission" date="2025-05" db="UniProtKB">
        <authorList>
            <consortium name="RefSeq"/>
        </authorList>
    </citation>
    <scope>IDENTIFICATION</scope>
    <source>
        <tissue evidence="9 10">Muscle</tissue>
    </source>
</reference>
<evidence type="ECO:0000256" key="1">
    <source>
        <dbReference type="ARBA" id="ARBA00004201"/>
    </source>
</evidence>
<evidence type="ECO:0000259" key="7">
    <source>
        <dbReference type="PROSITE" id="PS51512"/>
    </source>
</evidence>
<organism evidence="8 9">
    <name type="scientific">Limulus polyphemus</name>
    <name type="common">Atlantic horseshoe crab</name>
    <dbReference type="NCBI Taxonomy" id="6850"/>
    <lineage>
        <taxon>Eukaryota</taxon>
        <taxon>Metazoa</taxon>
        <taxon>Ecdysozoa</taxon>
        <taxon>Arthropoda</taxon>
        <taxon>Chelicerata</taxon>
        <taxon>Merostomata</taxon>
        <taxon>Xiphosura</taxon>
        <taxon>Limulidae</taxon>
        <taxon>Limulus</taxon>
    </lineage>
</organism>
<feature type="domain" description="YjeF N-terminal" evidence="6">
    <location>
        <begin position="228"/>
        <end position="438"/>
    </location>
</feature>
<dbReference type="SUPFAM" id="SSF64153">
    <property type="entry name" value="YjeF N-terminal domain-like"/>
    <property type="match status" value="1"/>
</dbReference>
<dbReference type="SMART" id="SM01271">
    <property type="entry name" value="LSM14"/>
    <property type="match status" value="1"/>
</dbReference>
<evidence type="ECO:0000256" key="2">
    <source>
        <dbReference type="ARBA" id="ARBA00006610"/>
    </source>
</evidence>
<evidence type="ECO:0000313" key="10">
    <source>
        <dbReference type="RefSeq" id="XP_022240296.1"/>
    </source>
</evidence>
<dbReference type="GeneID" id="106458396"/>
<comment type="similarity">
    <text evidence="2">Belongs to the EDC3 family.</text>
</comment>
<dbReference type="Gene3D" id="2.30.30.100">
    <property type="match status" value="1"/>
</dbReference>
<dbReference type="CDD" id="cd01737">
    <property type="entry name" value="LSm16_N"/>
    <property type="match status" value="1"/>
</dbReference>
<evidence type="ECO:0000259" key="6">
    <source>
        <dbReference type="PROSITE" id="PS51385"/>
    </source>
</evidence>
<keyword evidence="8" id="KW-1185">Reference proteome</keyword>
<dbReference type="Pfam" id="PF12701">
    <property type="entry name" value="LSM14"/>
    <property type="match status" value="1"/>
</dbReference>
<dbReference type="InterPro" id="IPR019050">
    <property type="entry name" value="FDF_dom"/>
</dbReference>
<dbReference type="SMART" id="SM01199">
    <property type="entry name" value="FDF"/>
    <property type="match status" value="1"/>
</dbReference>
<comment type="subcellular location">
    <subcellularLocation>
        <location evidence="1">Cytoplasm</location>
        <location evidence="1">P-body</location>
    </subcellularLocation>
</comment>
<dbReference type="InterPro" id="IPR025609">
    <property type="entry name" value="Lsm14-like_N"/>
</dbReference>
<sequence length="461" mass="51785">MADRWIGCEVVIDCGDVLGVFQGRISEVDTEDQTITLVDFYRNGVHSQYPHLVVSSQDICDLKILHTAEDLEKSSHNQVDHCLNKTSNITETEESFSSPAKVEEHNKRRGDGRKKITTPKKIEGKKRLTERDEACFSAPVDSYILEHEFDFEKNLALFDKQAIFEEIEAHSKPDVVRLVDINRRQTAKYRCDENVLLSEPVTYREITVPCVVEKEYVTDTGLVVPSISKELRSRLIEASDRFGFSTERRLEMAGRAASEMVLQLAGGNHRLNPQNSHQRPTAVVICTSHQQGAQAVNCGRHLANHGVQVTVLHPAVHEAEDLWFTKELKLFKLTGGKTTSSVAGVYLLPKTVDIILVAIDEQLETYEVKIDQHWYNSSHQWASHCKAPLLLLDPPPEAKTISDFEPKWILVTVLPSAFPSSNASLYLCDLGLPGEVFSDVGIRYASPFGSKFVIPLYNKDS</sequence>
<dbReference type="PANTHER" id="PTHR13612:SF0">
    <property type="entry name" value="ENHANCER OF MRNA-DECAPPING PROTEIN 3"/>
    <property type="match status" value="1"/>
</dbReference>
<dbReference type="InterPro" id="IPR034107">
    <property type="entry name" value="Lsm16_N"/>
</dbReference>
<protein>
    <recommendedName>
        <fullName evidence="3">Enhancer of mRNA-decapping protein 3</fullName>
    </recommendedName>
</protein>
<gene>
    <name evidence="9 10" type="primary">LOC106458396</name>
</gene>
<feature type="region of interest" description="Disordered" evidence="5">
    <location>
        <begin position="90"/>
        <end position="115"/>
    </location>
</feature>
<dbReference type="Pfam" id="PF09532">
    <property type="entry name" value="FDF"/>
    <property type="match status" value="1"/>
</dbReference>
<dbReference type="PROSITE" id="PS51512">
    <property type="entry name" value="DFDF"/>
    <property type="match status" value="1"/>
</dbReference>
<evidence type="ECO:0000313" key="8">
    <source>
        <dbReference type="Proteomes" id="UP000694941"/>
    </source>
</evidence>
<feature type="domain" description="DFDF" evidence="7">
    <location>
        <begin position="137"/>
        <end position="173"/>
    </location>
</feature>
<dbReference type="RefSeq" id="XP_022240294.1">
    <property type="nucleotide sequence ID" value="XM_022384586.1"/>
</dbReference>
<dbReference type="InterPro" id="IPR025762">
    <property type="entry name" value="DFDF"/>
</dbReference>
<dbReference type="PANTHER" id="PTHR13612">
    <property type="entry name" value="ENHANCER OF MRNA-DECAPPING PROTEIN 3"/>
    <property type="match status" value="1"/>
</dbReference>
<dbReference type="InterPro" id="IPR004443">
    <property type="entry name" value="YjeF_N_dom"/>
</dbReference>
<evidence type="ECO:0000256" key="3">
    <source>
        <dbReference type="ARBA" id="ARBA00015797"/>
    </source>
</evidence>
<dbReference type="Gene3D" id="3.40.50.10260">
    <property type="entry name" value="YjeF N-terminal domain"/>
    <property type="match status" value="1"/>
</dbReference>
<proteinExistence type="inferred from homology"/>
<keyword evidence="4" id="KW-0963">Cytoplasm</keyword>
<dbReference type="PROSITE" id="PS51385">
    <property type="entry name" value="YJEF_N"/>
    <property type="match status" value="1"/>
</dbReference>
<name>A0ABM1S9I9_LIMPO</name>
<dbReference type="RefSeq" id="XP_022240296.1">
    <property type="nucleotide sequence ID" value="XM_022384588.1"/>
</dbReference>
<dbReference type="Pfam" id="PF03853">
    <property type="entry name" value="YjeF_N"/>
    <property type="match status" value="1"/>
</dbReference>
<accession>A0ABM1S9I9</accession>